<reference evidence="1 2" key="1">
    <citation type="submission" date="2020-04" db="EMBL/GenBank/DDBJ databases">
        <title>Draft genome of Pyxidicoccus fallax type strain.</title>
        <authorList>
            <person name="Whitworth D.E."/>
        </authorList>
    </citation>
    <scope>NUCLEOTIDE SEQUENCE [LARGE SCALE GENOMIC DNA]</scope>
    <source>
        <strain evidence="1 2">DSM 14698</strain>
    </source>
</reference>
<gene>
    <name evidence="1" type="ORF">HG543_39300</name>
</gene>
<accession>A0A848LT36</accession>
<keyword evidence="2" id="KW-1185">Reference proteome</keyword>
<dbReference type="EMBL" id="JABBJJ010000275">
    <property type="protein sequence ID" value="NMO20851.1"/>
    <property type="molecule type" value="Genomic_DNA"/>
</dbReference>
<comment type="caution">
    <text evidence="1">The sequence shown here is derived from an EMBL/GenBank/DDBJ whole genome shotgun (WGS) entry which is preliminary data.</text>
</comment>
<sequence length="420" mass="47411">MLVPAVALGCALLLAQTEGEEARVADVLPVLRVEPAEPPVIQPPASPLPRQDWYAPKVCLRLPPTKEVPSGQWRAQCDAKARRCLVAPRYERDAEGQETERPLERVRACTEEFHTPDAALLKTYRLEPAVAEAPPGWYRDERGRVMQFNFDLNRRLWLGGAWAPLWREGDAAGRMRADFGIAVEIPGEGRRLHRLRFIETELYLGDLAGFDSTLMRYDFSVERKEPLFRVTTFFGKPRRYDIDINLGLWMEVLHAEELERGATEAGFLTWGAVHATLDLWHSKDLVSYVRVRAGPSVERDYKNGFTTLVPGAVLEGDLTLDRDGFHHLRLGVEAEKVLLAQRVEGRPLRPERLRVSAGYEFILLAINDQPLSLVVDGRGAWREDLANVPARWEWSAAAGLRYSLWAPARRSAPKAPDVGE</sequence>
<name>A0A848LT36_9BACT</name>
<protein>
    <submittedName>
        <fullName evidence="1">Uncharacterized protein</fullName>
    </submittedName>
</protein>
<dbReference type="Proteomes" id="UP000518300">
    <property type="component" value="Unassembled WGS sequence"/>
</dbReference>
<dbReference type="AlphaFoldDB" id="A0A848LT36"/>
<proteinExistence type="predicted"/>
<dbReference type="RefSeq" id="WP_169350055.1">
    <property type="nucleotide sequence ID" value="NZ_JABBJJ010000275.1"/>
</dbReference>
<organism evidence="1 2">
    <name type="scientific">Pyxidicoccus fallax</name>
    <dbReference type="NCBI Taxonomy" id="394095"/>
    <lineage>
        <taxon>Bacteria</taxon>
        <taxon>Pseudomonadati</taxon>
        <taxon>Myxococcota</taxon>
        <taxon>Myxococcia</taxon>
        <taxon>Myxococcales</taxon>
        <taxon>Cystobacterineae</taxon>
        <taxon>Myxococcaceae</taxon>
        <taxon>Pyxidicoccus</taxon>
    </lineage>
</organism>
<evidence type="ECO:0000313" key="2">
    <source>
        <dbReference type="Proteomes" id="UP000518300"/>
    </source>
</evidence>
<evidence type="ECO:0000313" key="1">
    <source>
        <dbReference type="EMBL" id="NMO20851.1"/>
    </source>
</evidence>